<sequence length="132" mass="13266">MSNFAEAMATGDGVTATDAEAAAALALSCLANQYHDHPKFMATNSEAADIGSMAIDEAITTKAQLPIDEAIGSDEEASDQATGIDAEITAPAMASNDEVMAPGVGAAAAEAAAMAFNQEATDDEPAVADEKT</sequence>
<name>A0AA35LQK3_9HYPO</name>
<protein>
    <submittedName>
        <fullName evidence="1">Uncharacterized protein</fullName>
    </submittedName>
</protein>
<dbReference type="EMBL" id="CABFNP030000492">
    <property type="protein sequence ID" value="CAI6028509.1"/>
    <property type="molecule type" value="Genomic_DNA"/>
</dbReference>
<comment type="caution">
    <text evidence="1">The sequence shown here is derived from an EMBL/GenBank/DDBJ whole genome shotgun (WGS) entry which is preliminary data.</text>
</comment>
<gene>
    <name evidence="1" type="ORF">CCHLO57077_00019569</name>
</gene>
<organism evidence="1 2">
    <name type="scientific">Clonostachys chloroleuca</name>
    <dbReference type="NCBI Taxonomy" id="1926264"/>
    <lineage>
        <taxon>Eukaryota</taxon>
        <taxon>Fungi</taxon>
        <taxon>Dikarya</taxon>
        <taxon>Ascomycota</taxon>
        <taxon>Pezizomycotina</taxon>
        <taxon>Sordariomycetes</taxon>
        <taxon>Hypocreomycetidae</taxon>
        <taxon>Hypocreales</taxon>
        <taxon>Bionectriaceae</taxon>
        <taxon>Clonostachys</taxon>
    </lineage>
</organism>
<proteinExistence type="predicted"/>
<reference evidence="1" key="1">
    <citation type="submission" date="2023-01" db="EMBL/GenBank/DDBJ databases">
        <authorList>
            <person name="Piombo E."/>
        </authorList>
    </citation>
    <scope>NUCLEOTIDE SEQUENCE</scope>
</reference>
<dbReference type="Proteomes" id="UP001160390">
    <property type="component" value="Unassembled WGS sequence"/>
</dbReference>
<keyword evidence="2" id="KW-1185">Reference proteome</keyword>
<evidence type="ECO:0000313" key="1">
    <source>
        <dbReference type="EMBL" id="CAI6028509.1"/>
    </source>
</evidence>
<dbReference type="AlphaFoldDB" id="A0AA35LQK3"/>
<accession>A0AA35LQK3</accession>
<evidence type="ECO:0000313" key="2">
    <source>
        <dbReference type="Proteomes" id="UP001160390"/>
    </source>
</evidence>